<reference evidence="2" key="1">
    <citation type="submission" date="2022-11" db="UniProtKB">
        <authorList>
            <consortium name="WormBaseParasite"/>
        </authorList>
    </citation>
    <scope>IDENTIFICATION</scope>
</reference>
<accession>A0AC35G461</accession>
<proteinExistence type="predicted"/>
<evidence type="ECO:0000313" key="2">
    <source>
        <dbReference type="WBParaSite" id="PS1159_v2.g23910.t1"/>
    </source>
</evidence>
<name>A0AC35G461_9BILA</name>
<dbReference type="WBParaSite" id="PS1159_v2.g23910.t1">
    <property type="protein sequence ID" value="PS1159_v2.g23910.t1"/>
    <property type="gene ID" value="PS1159_v2.g23910"/>
</dbReference>
<dbReference type="Proteomes" id="UP000887580">
    <property type="component" value="Unplaced"/>
</dbReference>
<protein>
    <submittedName>
        <fullName evidence="2">Uncharacterized protein</fullName>
    </submittedName>
</protein>
<sequence length="60" mass="6945">MEELESIRKHETTKQCFAVVSEFVNQNPFEFPRQQKGKTSESEVSQFKASQRLINPNKAS</sequence>
<organism evidence="1 2">
    <name type="scientific">Panagrolaimus sp. PS1159</name>
    <dbReference type="NCBI Taxonomy" id="55785"/>
    <lineage>
        <taxon>Eukaryota</taxon>
        <taxon>Metazoa</taxon>
        <taxon>Ecdysozoa</taxon>
        <taxon>Nematoda</taxon>
        <taxon>Chromadorea</taxon>
        <taxon>Rhabditida</taxon>
        <taxon>Tylenchina</taxon>
        <taxon>Panagrolaimomorpha</taxon>
        <taxon>Panagrolaimoidea</taxon>
        <taxon>Panagrolaimidae</taxon>
        <taxon>Panagrolaimus</taxon>
    </lineage>
</organism>
<evidence type="ECO:0000313" key="1">
    <source>
        <dbReference type="Proteomes" id="UP000887580"/>
    </source>
</evidence>